<name>A0ACB7TBS4_HYAAI</name>
<keyword evidence="2" id="KW-1185">Reference proteome</keyword>
<evidence type="ECO:0000313" key="2">
    <source>
        <dbReference type="Proteomes" id="UP000821845"/>
    </source>
</evidence>
<comment type="caution">
    <text evidence="1">The sequence shown here is derived from an EMBL/GenBank/DDBJ whole genome shotgun (WGS) entry which is preliminary data.</text>
</comment>
<evidence type="ECO:0000313" key="1">
    <source>
        <dbReference type="EMBL" id="KAH6944465.1"/>
    </source>
</evidence>
<proteinExistence type="predicted"/>
<dbReference type="Proteomes" id="UP000821845">
    <property type="component" value="Chromosome 1"/>
</dbReference>
<sequence length="255" mass="29345">MEALSQGHLQTKIRHPADPSRYLFLAFDQSHIIKSIRSQFLSRQIGGQQEISAVYLKDLYRMQQGSSVKPVRLFTRKHVYPTNIEKMGVRTAVQIFSPPVTAALSFLKDQAGRTCDTKFANVAPTVEFMMNMQRWFVLMDVSNCEQHIHQNNPDTRQFSDAEDPRLHWLELVFLEYVEMLKEASSPENFLTKETYHALVFTTVSNVQCTQFLLNECDFIGTSASVMAAVHVEGEELLPEDFNEDLGWRTVSSRRY</sequence>
<dbReference type="EMBL" id="CM023481">
    <property type="protein sequence ID" value="KAH6944465.1"/>
    <property type="molecule type" value="Genomic_DNA"/>
</dbReference>
<gene>
    <name evidence="1" type="ORF">HPB50_003289</name>
</gene>
<organism evidence="1 2">
    <name type="scientific">Hyalomma asiaticum</name>
    <name type="common">Tick</name>
    <dbReference type="NCBI Taxonomy" id="266040"/>
    <lineage>
        <taxon>Eukaryota</taxon>
        <taxon>Metazoa</taxon>
        <taxon>Ecdysozoa</taxon>
        <taxon>Arthropoda</taxon>
        <taxon>Chelicerata</taxon>
        <taxon>Arachnida</taxon>
        <taxon>Acari</taxon>
        <taxon>Parasitiformes</taxon>
        <taxon>Ixodida</taxon>
        <taxon>Ixodoidea</taxon>
        <taxon>Ixodidae</taxon>
        <taxon>Hyalomminae</taxon>
        <taxon>Hyalomma</taxon>
    </lineage>
</organism>
<accession>A0ACB7TBS4</accession>
<reference evidence="1" key="1">
    <citation type="submission" date="2020-05" db="EMBL/GenBank/DDBJ databases">
        <title>Large-scale comparative analyses of tick genomes elucidate their genetic diversity and vector capacities.</title>
        <authorList>
            <person name="Jia N."/>
            <person name="Wang J."/>
            <person name="Shi W."/>
            <person name="Du L."/>
            <person name="Sun Y."/>
            <person name="Zhan W."/>
            <person name="Jiang J."/>
            <person name="Wang Q."/>
            <person name="Zhang B."/>
            <person name="Ji P."/>
            <person name="Sakyi L.B."/>
            <person name="Cui X."/>
            <person name="Yuan T."/>
            <person name="Jiang B."/>
            <person name="Yang W."/>
            <person name="Lam T.T.-Y."/>
            <person name="Chang Q."/>
            <person name="Ding S."/>
            <person name="Wang X."/>
            <person name="Zhu J."/>
            <person name="Ruan X."/>
            <person name="Zhao L."/>
            <person name="Wei J."/>
            <person name="Que T."/>
            <person name="Du C."/>
            <person name="Cheng J."/>
            <person name="Dai P."/>
            <person name="Han X."/>
            <person name="Huang E."/>
            <person name="Gao Y."/>
            <person name="Liu J."/>
            <person name="Shao H."/>
            <person name="Ye R."/>
            <person name="Li L."/>
            <person name="Wei W."/>
            <person name="Wang X."/>
            <person name="Wang C."/>
            <person name="Yang T."/>
            <person name="Huo Q."/>
            <person name="Li W."/>
            <person name="Guo W."/>
            <person name="Chen H."/>
            <person name="Zhou L."/>
            <person name="Ni X."/>
            <person name="Tian J."/>
            <person name="Zhou Y."/>
            <person name="Sheng Y."/>
            <person name="Liu T."/>
            <person name="Pan Y."/>
            <person name="Xia L."/>
            <person name="Li J."/>
            <person name="Zhao F."/>
            <person name="Cao W."/>
        </authorList>
    </citation>
    <scope>NUCLEOTIDE SEQUENCE</scope>
    <source>
        <strain evidence="1">Hyas-2018</strain>
    </source>
</reference>
<protein>
    <submittedName>
        <fullName evidence="1">Uncharacterized protein</fullName>
    </submittedName>
</protein>